<dbReference type="GO" id="GO:0003677">
    <property type="term" value="F:DNA binding"/>
    <property type="evidence" value="ECO:0007669"/>
    <property type="project" value="UniProtKB-KW"/>
</dbReference>
<keyword evidence="2" id="KW-0862">Zinc</keyword>
<evidence type="ECO:0000256" key="2">
    <source>
        <dbReference type="ARBA" id="ARBA00022833"/>
    </source>
</evidence>
<dbReference type="HOGENOM" id="CLU_011409_2_1_1"/>
<evidence type="ECO:0000256" key="3">
    <source>
        <dbReference type="ARBA" id="ARBA00023015"/>
    </source>
</evidence>
<evidence type="ECO:0000256" key="5">
    <source>
        <dbReference type="ARBA" id="ARBA00023163"/>
    </source>
</evidence>
<dbReference type="InterPro" id="IPR021858">
    <property type="entry name" value="Fun_TF"/>
</dbReference>
<dbReference type="eggNOG" id="ENOG502T8DB">
    <property type="taxonomic scope" value="Eukaryota"/>
</dbReference>
<dbReference type="InterPro" id="IPR052360">
    <property type="entry name" value="Transcr_Regulatory_Proteins"/>
</dbReference>
<dbReference type="CDD" id="cd00067">
    <property type="entry name" value="GAL4"/>
    <property type="match status" value="1"/>
</dbReference>
<name>S3DJC0_GLAL2</name>
<feature type="compositionally biased region" description="Basic and acidic residues" evidence="7">
    <location>
        <begin position="1"/>
        <end position="10"/>
    </location>
</feature>
<keyword evidence="5" id="KW-0804">Transcription</keyword>
<organism evidence="9 10">
    <name type="scientific">Glarea lozoyensis (strain ATCC 20868 / MF5171)</name>
    <dbReference type="NCBI Taxonomy" id="1116229"/>
    <lineage>
        <taxon>Eukaryota</taxon>
        <taxon>Fungi</taxon>
        <taxon>Dikarya</taxon>
        <taxon>Ascomycota</taxon>
        <taxon>Pezizomycotina</taxon>
        <taxon>Leotiomycetes</taxon>
        <taxon>Helotiales</taxon>
        <taxon>Helotiaceae</taxon>
        <taxon>Glarea</taxon>
    </lineage>
</organism>
<feature type="domain" description="Zn(2)-C6 fungal-type" evidence="8">
    <location>
        <begin position="47"/>
        <end position="73"/>
    </location>
</feature>
<feature type="compositionally biased region" description="Basic residues" evidence="7">
    <location>
        <begin position="23"/>
        <end position="33"/>
    </location>
</feature>
<feature type="region of interest" description="Disordered" evidence="7">
    <location>
        <begin position="1"/>
        <end position="47"/>
    </location>
</feature>
<evidence type="ECO:0000256" key="4">
    <source>
        <dbReference type="ARBA" id="ARBA00023125"/>
    </source>
</evidence>
<keyword evidence="1" id="KW-0479">Metal-binding</keyword>
<dbReference type="RefSeq" id="XP_008085843.1">
    <property type="nucleotide sequence ID" value="XM_008087652.1"/>
</dbReference>
<dbReference type="Pfam" id="PF00172">
    <property type="entry name" value="Zn_clus"/>
    <property type="match status" value="1"/>
</dbReference>
<dbReference type="GO" id="GO:0000981">
    <property type="term" value="F:DNA-binding transcription factor activity, RNA polymerase II-specific"/>
    <property type="evidence" value="ECO:0007669"/>
    <property type="project" value="InterPro"/>
</dbReference>
<dbReference type="GO" id="GO:0008270">
    <property type="term" value="F:zinc ion binding"/>
    <property type="evidence" value="ECO:0007669"/>
    <property type="project" value="InterPro"/>
</dbReference>
<dbReference type="Proteomes" id="UP000016922">
    <property type="component" value="Unassembled WGS sequence"/>
</dbReference>
<evidence type="ECO:0000256" key="6">
    <source>
        <dbReference type="ARBA" id="ARBA00023242"/>
    </source>
</evidence>
<proteinExistence type="predicted"/>
<gene>
    <name evidence="9" type="ORF">GLAREA_02566</name>
</gene>
<dbReference type="KEGG" id="glz:GLAREA_02566"/>
<dbReference type="EMBL" id="KE145370">
    <property type="protein sequence ID" value="EPE26653.1"/>
    <property type="molecule type" value="Genomic_DNA"/>
</dbReference>
<keyword evidence="4" id="KW-0238">DNA-binding</keyword>
<evidence type="ECO:0000313" key="9">
    <source>
        <dbReference type="EMBL" id="EPE26653.1"/>
    </source>
</evidence>
<dbReference type="GeneID" id="19461623"/>
<keyword evidence="6" id="KW-0539">Nucleus</keyword>
<dbReference type="InterPro" id="IPR001138">
    <property type="entry name" value="Zn2Cys6_DnaBD"/>
</dbReference>
<accession>S3DJC0</accession>
<keyword evidence="3" id="KW-0805">Transcription regulation</keyword>
<dbReference type="OMA" id="KHVQHER"/>
<evidence type="ECO:0000259" key="8">
    <source>
        <dbReference type="Pfam" id="PF00172"/>
    </source>
</evidence>
<evidence type="ECO:0000313" key="10">
    <source>
        <dbReference type="Proteomes" id="UP000016922"/>
    </source>
</evidence>
<dbReference type="Pfam" id="PF11951">
    <property type="entry name" value="Fungal_trans_2"/>
    <property type="match status" value="1"/>
</dbReference>
<dbReference type="OrthoDB" id="3172332at2759"/>
<dbReference type="AlphaFoldDB" id="S3DJC0"/>
<dbReference type="PANTHER" id="PTHR36206:SF4">
    <property type="entry name" value="HYPOTHETICAL CONSERVED PROTEIN (EUROFUNG)-RELATED"/>
    <property type="match status" value="1"/>
</dbReference>
<evidence type="ECO:0000256" key="7">
    <source>
        <dbReference type="SAM" id="MobiDB-lite"/>
    </source>
</evidence>
<sequence>MEQKNLERGELMMPESTVENQKPVRKNGNRIKRPGPEERKRNKTTKARHVKCDETRPACLRCLRISDEYCKGYEHTIIPRCVAERRVLLPLSVLKAAPAFGRHGSQDEVGAFRAYCEKVAPRLSYSNDEVWQRLLLQAGQENEFIRNAIFAIGGFSRRTDSSRTSGEGYTGIDAVKSDKAALAQYGKFLEGTKKYIASTGRKEGRRLAMIACLLVVCIENMQYRPHNALRHAQQGLKLVDEISEDERSSSAETIETELMQQFSRLDLQIVGCYDVQAKDVHRKLKGEGANLIREMPASFSTIEEAGEYLDLIMRRAFHFMAYTNLVHKAQFKFGLEDGTSHKMLCIGDDERQPRSTQFVVQIEHEIYVSEIRRWDKAFERLFTEVLWNPNHPNAIRALMMKVHSITTALSLADHLSTSELHWDDLLPEFRSIVYFSKKLLEHPAYVKGQFAFDMGLIYPLIMPTLNCRDRKLRREAIDLLSETPWREAHWDSAHTADVAKFVMQVEEEGVETEFIPEWARVSSFEVDIQMSTGMVYLSCLRGVGEAAVTVEGTLDWSGT</sequence>
<protein>
    <recommendedName>
        <fullName evidence="8">Zn(2)-C6 fungal-type domain-containing protein</fullName>
    </recommendedName>
</protein>
<reference evidence="9 10" key="1">
    <citation type="journal article" date="2013" name="BMC Genomics">
        <title>Genomics-driven discovery of the pneumocandin biosynthetic gene cluster in the fungus Glarea lozoyensis.</title>
        <authorList>
            <person name="Chen L."/>
            <person name="Yue Q."/>
            <person name="Zhang X."/>
            <person name="Xiang M."/>
            <person name="Wang C."/>
            <person name="Li S."/>
            <person name="Che Y."/>
            <person name="Ortiz-Lopez F.J."/>
            <person name="Bills G.F."/>
            <person name="Liu X."/>
            <person name="An Z."/>
        </authorList>
    </citation>
    <scope>NUCLEOTIDE SEQUENCE [LARGE SCALE GENOMIC DNA]</scope>
    <source>
        <strain evidence="10">ATCC 20868 / MF5171</strain>
    </source>
</reference>
<keyword evidence="10" id="KW-1185">Reference proteome</keyword>
<evidence type="ECO:0000256" key="1">
    <source>
        <dbReference type="ARBA" id="ARBA00022723"/>
    </source>
</evidence>
<dbReference type="PANTHER" id="PTHR36206">
    <property type="entry name" value="ASPERCRYPTIN BIOSYNTHESIS CLUSTER-SPECIFIC TRANSCRIPTION REGULATOR ATNN-RELATED"/>
    <property type="match status" value="1"/>
</dbReference>